<sequence length="850" mass="95632">MFTHNAVFEEAEFSRLVRANKQVFVDELLEYNASLKADFLLLGVRNENSVSVLVGIQQQTLVSDLSDYPLQGSPCEEVLQHGVCAFSDSVRSHFPSDKSLQKIAAEAYLGAGLFNEEGRNVGILAAIFTSPRPNIEEHKPGFSANAKLIATRLQKYYLEFRTINNLSLLDEVSSLSKTGAWEYYPVEDKLFWSKETYAIHDISYKKPVSVDDALSFYSQESIELVEHTFAELIKHNTSYDIEVQILSASNVKKWVRTSGKHELDEEGNVRRYFGAFEDITDYKKTMILSEERAGRIQNILDNINDAVVSISAKGIIKQCNDITLSMFGYAKNELVGQSVEVLMPEPYASNHSRYMANYERTGNAKIIGTGRQLPAKRKDGSVFQMELSLSESTDLGEKIYIGVVRDISERIAAQDTIYNLAYTDSVTHLRNSQWFQKECKDLILRAAIHHEYMHILLLDMDNMAQINTRLGYNNANNALRAIAEKLLFIIGHDYHIYKFAGDSFIVLSKKTYKKADIHHFNASMIENALINPRHYDVDLSGVNVSMSASLGSAIFEASKQNYERMINVLENAVKRAKKSAPFGLCHISEDGMEELDRYLAIKLHLRQAVAKDELLLALQPQVNHSGETTSFEALVRWHSAELGVVSPADFISIAEESHVICDIGNWVIDETLNALKRFIARGLDLCVAINISAKQIVLPDFASSLIARINYYGIPSQMLILELTETALVVDIETVKNTMNELANYGFRFSIDDFGTGYSSLAYLKELPISELKIDKIFIDDIDNNSAKKGAPIVDAIIEMARALNVTSIAEGVETQEQVDYLTSKGCNRFQGYYFSKPQFVQHWHNSELG</sequence>
<feature type="domain" description="PAS" evidence="7">
    <location>
        <begin position="292"/>
        <end position="345"/>
    </location>
</feature>
<gene>
    <name evidence="11" type="ORF">GTW09_14835</name>
</gene>
<dbReference type="SMART" id="SM00052">
    <property type="entry name" value="EAL"/>
    <property type="match status" value="1"/>
</dbReference>
<keyword evidence="4" id="KW-0067">ATP-binding</keyword>
<dbReference type="SUPFAM" id="SSF55073">
    <property type="entry name" value="Nucleotide cyclase"/>
    <property type="match status" value="1"/>
</dbReference>
<dbReference type="SUPFAM" id="SSF55785">
    <property type="entry name" value="PYP-like sensor domain (PAS domain)"/>
    <property type="match status" value="2"/>
</dbReference>
<feature type="domain" description="EAL" evidence="9">
    <location>
        <begin position="598"/>
        <end position="850"/>
    </location>
</feature>
<dbReference type="Proteomes" id="UP000478837">
    <property type="component" value="Unassembled WGS sequence"/>
</dbReference>
<dbReference type="GO" id="GO:0005524">
    <property type="term" value="F:ATP binding"/>
    <property type="evidence" value="ECO:0007669"/>
    <property type="project" value="UniProtKB-KW"/>
</dbReference>
<evidence type="ECO:0000313" key="12">
    <source>
        <dbReference type="Proteomes" id="UP000478837"/>
    </source>
</evidence>
<comment type="caution">
    <text evidence="11">The sequence shown here is derived from an EMBL/GenBank/DDBJ whole genome shotgun (WGS) entry which is preliminary data.</text>
</comment>
<dbReference type="SMART" id="SM00086">
    <property type="entry name" value="PAC"/>
    <property type="match status" value="2"/>
</dbReference>
<evidence type="ECO:0000259" key="9">
    <source>
        <dbReference type="PROSITE" id="PS50883"/>
    </source>
</evidence>
<evidence type="ECO:0000256" key="5">
    <source>
        <dbReference type="ARBA" id="ARBA00059827"/>
    </source>
</evidence>
<feature type="domain" description="GGDEF" evidence="10">
    <location>
        <begin position="451"/>
        <end position="589"/>
    </location>
</feature>
<dbReference type="InterPro" id="IPR001610">
    <property type="entry name" value="PAC"/>
</dbReference>
<evidence type="ECO:0000256" key="6">
    <source>
        <dbReference type="ARBA" id="ARBA00070616"/>
    </source>
</evidence>
<dbReference type="PROSITE" id="PS50112">
    <property type="entry name" value="PAS"/>
    <property type="match status" value="1"/>
</dbReference>
<keyword evidence="12" id="KW-1185">Reference proteome</keyword>
<dbReference type="InterPro" id="IPR013767">
    <property type="entry name" value="PAS_fold"/>
</dbReference>
<evidence type="ECO:0000256" key="4">
    <source>
        <dbReference type="ARBA" id="ARBA00022840"/>
    </source>
</evidence>
<dbReference type="NCBIfam" id="TIGR00229">
    <property type="entry name" value="sensory_box"/>
    <property type="match status" value="1"/>
</dbReference>
<protein>
    <recommendedName>
        <fullName evidence="6">Sensor protein FixL</fullName>
    </recommendedName>
</protein>
<comment type="function">
    <text evidence="5">Putative oxygen sensor; modulates the activity of FixJ, a transcriptional activator of nitrogen fixation fixK gene. FixL probably acts as a kinase that phosphorylates FixJ.</text>
</comment>
<dbReference type="Pfam" id="PF00989">
    <property type="entry name" value="PAS"/>
    <property type="match status" value="1"/>
</dbReference>
<evidence type="ECO:0000256" key="3">
    <source>
        <dbReference type="ARBA" id="ARBA00022777"/>
    </source>
</evidence>
<dbReference type="InterPro" id="IPR001633">
    <property type="entry name" value="EAL_dom"/>
</dbReference>
<dbReference type="SUPFAM" id="SSF141868">
    <property type="entry name" value="EAL domain-like"/>
    <property type="match status" value="1"/>
</dbReference>
<dbReference type="InterPro" id="IPR000700">
    <property type="entry name" value="PAS-assoc_C"/>
</dbReference>
<dbReference type="CDD" id="cd01948">
    <property type="entry name" value="EAL"/>
    <property type="match status" value="1"/>
</dbReference>
<dbReference type="AlphaFoldDB" id="A0A6L9MX53"/>
<evidence type="ECO:0000256" key="2">
    <source>
        <dbReference type="ARBA" id="ARBA00022741"/>
    </source>
</evidence>
<dbReference type="InterPro" id="IPR035965">
    <property type="entry name" value="PAS-like_dom_sf"/>
</dbReference>
<dbReference type="InterPro" id="IPR000014">
    <property type="entry name" value="PAS"/>
</dbReference>
<dbReference type="EMBL" id="JAAAWP010000010">
    <property type="protein sequence ID" value="NDW22802.1"/>
    <property type="molecule type" value="Genomic_DNA"/>
</dbReference>
<dbReference type="Gene3D" id="3.30.70.270">
    <property type="match status" value="1"/>
</dbReference>
<dbReference type="PROSITE" id="PS50883">
    <property type="entry name" value="EAL"/>
    <property type="match status" value="1"/>
</dbReference>
<dbReference type="FunFam" id="3.30.450.20:FF:000060">
    <property type="entry name" value="Sensor protein FixL"/>
    <property type="match status" value="1"/>
</dbReference>
<reference evidence="11 12" key="1">
    <citation type="submission" date="2020-01" db="EMBL/GenBank/DDBJ databases">
        <title>Genomes of bacteria type strains.</title>
        <authorList>
            <person name="Chen J."/>
            <person name="Zhu S."/>
            <person name="Yang J."/>
        </authorList>
    </citation>
    <scope>NUCLEOTIDE SEQUENCE [LARGE SCALE GENOMIC DNA]</scope>
    <source>
        <strain evidence="11 12">LMG 22958</strain>
    </source>
</reference>
<dbReference type="GO" id="GO:0006355">
    <property type="term" value="P:regulation of DNA-templated transcription"/>
    <property type="evidence" value="ECO:0007669"/>
    <property type="project" value="InterPro"/>
</dbReference>
<evidence type="ECO:0000313" key="11">
    <source>
        <dbReference type="EMBL" id="NDW22802.1"/>
    </source>
</evidence>
<dbReference type="PANTHER" id="PTHR44757:SF2">
    <property type="entry name" value="BIOFILM ARCHITECTURE MAINTENANCE PROTEIN MBAA"/>
    <property type="match status" value="1"/>
</dbReference>
<dbReference type="Gene3D" id="3.20.20.450">
    <property type="entry name" value="EAL domain"/>
    <property type="match status" value="1"/>
</dbReference>
<dbReference type="PROSITE" id="PS50887">
    <property type="entry name" value="GGDEF"/>
    <property type="match status" value="1"/>
</dbReference>
<keyword evidence="2" id="KW-0547">Nucleotide-binding</keyword>
<dbReference type="Gene3D" id="3.30.450.20">
    <property type="entry name" value="PAS domain"/>
    <property type="match status" value="2"/>
</dbReference>
<evidence type="ECO:0000256" key="1">
    <source>
        <dbReference type="ARBA" id="ARBA00022679"/>
    </source>
</evidence>
<organism evidence="11 12">
    <name type="scientific">Alteromonas hispanica</name>
    <dbReference type="NCBI Taxonomy" id="315421"/>
    <lineage>
        <taxon>Bacteria</taxon>
        <taxon>Pseudomonadati</taxon>
        <taxon>Pseudomonadota</taxon>
        <taxon>Gammaproteobacteria</taxon>
        <taxon>Alteromonadales</taxon>
        <taxon>Alteromonadaceae</taxon>
        <taxon>Alteromonas/Salinimonas group</taxon>
        <taxon>Alteromonas</taxon>
    </lineage>
</organism>
<keyword evidence="1" id="KW-0808">Transferase</keyword>
<evidence type="ECO:0000259" key="7">
    <source>
        <dbReference type="PROSITE" id="PS50112"/>
    </source>
</evidence>
<dbReference type="InterPro" id="IPR000160">
    <property type="entry name" value="GGDEF_dom"/>
</dbReference>
<dbReference type="SMART" id="SM00091">
    <property type="entry name" value="PAS"/>
    <property type="match status" value="1"/>
</dbReference>
<dbReference type="NCBIfam" id="TIGR00254">
    <property type="entry name" value="GGDEF"/>
    <property type="match status" value="1"/>
</dbReference>
<dbReference type="RefSeq" id="WP_163112520.1">
    <property type="nucleotide sequence ID" value="NZ_JAAAWP010000010.1"/>
</dbReference>
<dbReference type="PANTHER" id="PTHR44757">
    <property type="entry name" value="DIGUANYLATE CYCLASE DGCP"/>
    <property type="match status" value="1"/>
</dbReference>
<dbReference type="InterPro" id="IPR052155">
    <property type="entry name" value="Biofilm_reg_signaling"/>
</dbReference>
<feature type="domain" description="PAC" evidence="8">
    <location>
        <begin position="239"/>
        <end position="291"/>
    </location>
</feature>
<evidence type="ECO:0000259" key="8">
    <source>
        <dbReference type="PROSITE" id="PS50113"/>
    </source>
</evidence>
<dbReference type="Pfam" id="PF00990">
    <property type="entry name" value="GGDEF"/>
    <property type="match status" value="1"/>
</dbReference>
<dbReference type="InterPro" id="IPR035919">
    <property type="entry name" value="EAL_sf"/>
</dbReference>
<dbReference type="CDD" id="cd00130">
    <property type="entry name" value="PAS"/>
    <property type="match status" value="1"/>
</dbReference>
<keyword evidence="3" id="KW-0418">Kinase</keyword>
<dbReference type="Pfam" id="PF00563">
    <property type="entry name" value="EAL"/>
    <property type="match status" value="1"/>
</dbReference>
<dbReference type="PROSITE" id="PS50113">
    <property type="entry name" value="PAC"/>
    <property type="match status" value="1"/>
</dbReference>
<proteinExistence type="predicted"/>
<evidence type="ECO:0000259" key="10">
    <source>
        <dbReference type="PROSITE" id="PS50887"/>
    </source>
</evidence>
<dbReference type="InterPro" id="IPR043128">
    <property type="entry name" value="Rev_trsase/Diguanyl_cyclase"/>
</dbReference>
<accession>A0A6L9MX53</accession>
<name>A0A6L9MX53_9ALTE</name>
<dbReference type="InterPro" id="IPR029787">
    <property type="entry name" value="Nucleotide_cyclase"/>
</dbReference>
<dbReference type="SMART" id="SM00267">
    <property type="entry name" value="GGDEF"/>
    <property type="match status" value="1"/>
</dbReference>
<dbReference type="GO" id="GO:0016301">
    <property type="term" value="F:kinase activity"/>
    <property type="evidence" value="ECO:0007669"/>
    <property type="project" value="UniProtKB-KW"/>
</dbReference>